<gene>
    <name evidence="1" type="ORF">NMK_2484</name>
</gene>
<dbReference type="AlphaFoldDB" id="A0A2R5FDD1"/>
<dbReference type="Proteomes" id="UP000245081">
    <property type="component" value="Unassembled WGS sequence"/>
</dbReference>
<organism evidence="1 2">
    <name type="scientific">Novimethylophilus kurashikiensis</name>
    <dbReference type="NCBI Taxonomy" id="1825523"/>
    <lineage>
        <taxon>Bacteria</taxon>
        <taxon>Pseudomonadati</taxon>
        <taxon>Pseudomonadota</taxon>
        <taxon>Betaproteobacteria</taxon>
        <taxon>Nitrosomonadales</taxon>
        <taxon>Methylophilaceae</taxon>
        <taxon>Novimethylophilus</taxon>
    </lineage>
</organism>
<reference evidence="1 2" key="1">
    <citation type="journal article" date="2018" name="Environ. Microbiol.">
        <title>Isolation and genomic characterization of Novimethylophilus kurashikiensis gen. nov. sp. nov., a new lanthanide-dependent methylotrophic species of Methylophilaceae.</title>
        <authorList>
            <person name="Lv H."/>
            <person name="Sahin N."/>
            <person name="Tani A."/>
        </authorList>
    </citation>
    <scope>NUCLEOTIDE SEQUENCE [LARGE SCALE GENOMIC DNA]</scope>
    <source>
        <strain evidence="1 2">La2-4</strain>
    </source>
</reference>
<accession>A0A2R5FDD1</accession>
<evidence type="ECO:0000313" key="2">
    <source>
        <dbReference type="Proteomes" id="UP000245081"/>
    </source>
</evidence>
<comment type="caution">
    <text evidence="1">The sequence shown here is derived from an EMBL/GenBank/DDBJ whole genome shotgun (WGS) entry which is preliminary data.</text>
</comment>
<protein>
    <submittedName>
        <fullName evidence="1">Uncharacterized protein</fullName>
    </submittedName>
</protein>
<sequence length="215" mass="24719">MKNTHQESLLDSSRKAAKSSAANPLLEGVVVSTHYSDGSELSFCDAIKMKLGAQWVRIHWEHPRKVWLDRTEALAYDMALDEFPNHSSDFEVRPIHTKVGRSRKKVSRWQVVGEPEDGFYPRFLELQKVCLEAANFEILPSLHVTQHDDGRWVTIVCPVEIRTPDEALSFAHLVRRFLLQPGLFEATFAGYAYDRVTFDREREFIVKAGFDDVKQ</sequence>
<keyword evidence="2" id="KW-1185">Reference proteome</keyword>
<name>A0A2R5FDD1_9PROT</name>
<dbReference type="EMBL" id="BDOQ01000010">
    <property type="protein sequence ID" value="GBG14883.1"/>
    <property type="molecule type" value="Genomic_DNA"/>
</dbReference>
<evidence type="ECO:0000313" key="1">
    <source>
        <dbReference type="EMBL" id="GBG14883.1"/>
    </source>
</evidence>
<proteinExistence type="predicted"/>
<dbReference type="RefSeq" id="WP_109016066.1">
    <property type="nucleotide sequence ID" value="NZ_BDOQ01000010.1"/>
</dbReference>